<name>A0A9W4U9F1_9PLEO</name>
<dbReference type="PANTHER" id="PTHR10039:SF5">
    <property type="entry name" value="NACHT DOMAIN-CONTAINING PROTEIN"/>
    <property type="match status" value="1"/>
</dbReference>
<evidence type="ECO:0000313" key="3">
    <source>
        <dbReference type="EMBL" id="CAI6331789.1"/>
    </source>
</evidence>
<keyword evidence="4" id="KW-1185">Reference proteome</keyword>
<dbReference type="InterPro" id="IPR056884">
    <property type="entry name" value="NPHP3-like_N"/>
</dbReference>
<dbReference type="EMBL" id="CAOQHR010000003">
    <property type="protein sequence ID" value="CAI6331789.1"/>
    <property type="molecule type" value="Genomic_DNA"/>
</dbReference>
<gene>
    <name evidence="3" type="ORF">PDIGIT_LOCUS4818</name>
</gene>
<proteinExistence type="predicted"/>
<organism evidence="3 4">
    <name type="scientific">Periconia digitata</name>
    <dbReference type="NCBI Taxonomy" id="1303443"/>
    <lineage>
        <taxon>Eukaryota</taxon>
        <taxon>Fungi</taxon>
        <taxon>Dikarya</taxon>
        <taxon>Ascomycota</taxon>
        <taxon>Pezizomycotina</taxon>
        <taxon>Dothideomycetes</taxon>
        <taxon>Pleosporomycetidae</taxon>
        <taxon>Pleosporales</taxon>
        <taxon>Massarineae</taxon>
        <taxon>Periconiaceae</taxon>
        <taxon>Periconia</taxon>
    </lineage>
</organism>
<dbReference type="Gene3D" id="3.40.50.300">
    <property type="entry name" value="P-loop containing nucleotide triphosphate hydrolases"/>
    <property type="match status" value="1"/>
</dbReference>
<dbReference type="Pfam" id="PF25053">
    <property type="entry name" value="DUF7791"/>
    <property type="match status" value="1"/>
</dbReference>
<dbReference type="AlphaFoldDB" id="A0A9W4U9F1"/>
<accession>A0A9W4U9F1</accession>
<sequence length="777" mass="87894">MLDPITSLSLASGIITLVDFGAKCIKNAREIAEYGCTEEQRHLRIITSDLISVSSDITNQIGSSAVHGLAQQTQDVAQELSQMLAKVQIDDQDQNQPRLGKRKRIVKNLMYTAWRKDDINKMEKHLSDLRQQMVLRLSLTQSQSLSDVLNRLSVPGQKVYEEQTALLGQLEKYLKSTQTHGIELKPSDAGGDQDVLSCLAGLIDQGRTITRCQHILKSLEFEGLYAREQMIPVAHQSTFTWILKEKRHGFVDWASHQNGIFWMTGKPGSGKSTLMKYLIREPETRKLLRQWAGTRRLGVASHYFWNSGTTMQKSEEGLLQKLLYDIVCQFPAEALKAIPAEFTDAKVLGNVPWTVDDLRKVLEAFGQNEDLDTKFCFFIDGLDEYRSDHGELVECLSRLSRCPSIKLCVSSRPWNVFTQAYNNRAQGQLAVHELTRADIRKMVEDRMSTSEAFRALQVASPQAGADIVAEICDKAQGVFLWVHLVLRSLLRGMNDNDDDIDILRERVRECPDTLDGYFDRMFQRIEKVYKKQSARILLVALAVDGPLPIRAPSFIGEELKNSDYAQNMRLFSVGGSQEISHKCDKNRSSTRRVPTLQGRSISMIKEALSGGEEYEIQKARRYLDARCGDLLEVNIGTITFLHRTARDFLERDDMADSIRRIATDDFDTHLSLARLSLAQLKSVWPNRSEELEILLKQVLGAENKILNTSKSKYADVLEDIDQHGVALFDAQDRIAGRSFGGNSHVPQERVKYEDSVDFIKIHGALVRMGRCCQALVH</sequence>
<evidence type="ECO:0000259" key="2">
    <source>
        <dbReference type="PROSITE" id="PS50837"/>
    </source>
</evidence>
<comment type="caution">
    <text evidence="3">The sequence shown here is derived from an EMBL/GenBank/DDBJ whole genome shotgun (WGS) entry which is preliminary data.</text>
</comment>
<evidence type="ECO:0000256" key="1">
    <source>
        <dbReference type="ARBA" id="ARBA00022737"/>
    </source>
</evidence>
<keyword evidence="1" id="KW-0677">Repeat</keyword>
<dbReference type="InterPro" id="IPR056693">
    <property type="entry name" value="DUF7791"/>
</dbReference>
<protein>
    <recommendedName>
        <fullName evidence="2">NACHT domain-containing protein</fullName>
    </recommendedName>
</protein>
<dbReference type="Pfam" id="PF24883">
    <property type="entry name" value="NPHP3_N"/>
    <property type="match status" value="1"/>
</dbReference>
<feature type="domain" description="NACHT" evidence="2">
    <location>
        <begin position="259"/>
        <end position="413"/>
    </location>
</feature>
<dbReference type="InterPro" id="IPR007111">
    <property type="entry name" value="NACHT_NTPase"/>
</dbReference>
<dbReference type="PROSITE" id="PS50837">
    <property type="entry name" value="NACHT"/>
    <property type="match status" value="1"/>
</dbReference>
<evidence type="ECO:0000313" key="4">
    <source>
        <dbReference type="Proteomes" id="UP001152607"/>
    </source>
</evidence>
<dbReference type="PANTHER" id="PTHR10039">
    <property type="entry name" value="AMELOGENIN"/>
    <property type="match status" value="1"/>
</dbReference>
<reference evidence="3" key="1">
    <citation type="submission" date="2023-01" db="EMBL/GenBank/DDBJ databases">
        <authorList>
            <person name="Van Ghelder C."/>
            <person name="Rancurel C."/>
        </authorList>
    </citation>
    <scope>NUCLEOTIDE SEQUENCE</scope>
    <source>
        <strain evidence="3">CNCM I-4278</strain>
    </source>
</reference>
<dbReference type="InterPro" id="IPR027417">
    <property type="entry name" value="P-loop_NTPase"/>
</dbReference>
<dbReference type="Proteomes" id="UP001152607">
    <property type="component" value="Unassembled WGS sequence"/>
</dbReference>
<dbReference type="OrthoDB" id="443402at2759"/>
<dbReference type="SUPFAM" id="SSF52540">
    <property type="entry name" value="P-loop containing nucleoside triphosphate hydrolases"/>
    <property type="match status" value="1"/>
</dbReference>